<accession>A0ABS4DXF4</accession>
<sequence>MRGILLTVSLLAIAGQSHAGSIEYLTARDARGDSVMSISCAHCPAPKPAEATANDVPSLAIGTQKITVSDIGGVRKVMRTEAWMGGSPVTFVSTSPVWAADANGTELAIAPYVDTAATTAAVEPAKTGPSTTDTAGAEPLSPSAADDENLRLKPKGA</sequence>
<protein>
    <submittedName>
        <fullName evidence="3">Uncharacterized protein</fullName>
    </submittedName>
</protein>
<dbReference type="EMBL" id="JAGGJU010000004">
    <property type="protein sequence ID" value="MBP1850381.1"/>
    <property type="molecule type" value="Genomic_DNA"/>
</dbReference>
<dbReference type="RefSeq" id="WP_209944040.1">
    <property type="nucleotide sequence ID" value="NZ_JAGGJU010000004.1"/>
</dbReference>
<keyword evidence="2" id="KW-0732">Signal</keyword>
<dbReference type="Proteomes" id="UP000759443">
    <property type="component" value="Unassembled WGS sequence"/>
</dbReference>
<dbReference type="NCBIfam" id="NF041110">
    <property type="entry name" value="HPE1_fam_CxxC"/>
    <property type="match status" value="1"/>
</dbReference>
<organism evidence="3 4">
    <name type="scientific">Rhizobium halophytocola</name>
    <dbReference type="NCBI Taxonomy" id="735519"/>
    <lineage>
        <taxon>Bacteria</taxon>
        <taxon>Pseudomonadati</taxon>
        <taxon>Pseudomonadota</taxon>
        <taxon>Alphaproteobacteria</taxon>
        <taxon>Hyphomicrobiales</taxon>
        <taxon>Rhizobiaceae</taxon>
        <taxon>Rhizobium/Agrobacterium group</taxon>
        <taxon>Rhizobium</taxon>
    </lineage>
</organism>
<evidence type="ECO:0000256" key="1">
    <source>
        <dbReference type="SAM" id="MobiDB-lite"/>
    </source>
</evidence>
<feature type="region of interest" description="Disordered" evidence="1">
    <location>
        <begin position="123"/>
        <end position="157"/>
    </location>
</feature>
<feature type="signal peptide" evidence="2">
    <location>
        <begin position="1"/>
        <end position="19"/>
    </location>
</feature>
<comment type="caution">
    <text evidence="3">The sequence shown here is derived from an EMBL/GenBank/DDBJ whole genome shotgun (WGS) entry which is preliminary data.</text>
</comment>
<proteinExistence type="predicted"/>
<dbReference type="InterPro" id="IPR049748">
    <property type="entry name" value="HPE1-like_N_CxxC"/>
</dbReference>
<keyword evidence="4" id="KW-1185">Reference proteome</keyword>
<reference evidence="3 4" key="1">
    <citation type="submission" date="2021-03" db="EMBL/GenBank/DDBJ databases">
        <title>Genomic Encyclopedia of Type Strains, Phase IV (KMG-IV): sequencing the most valuable type-strain genomes for metagenomic binning, comparative biology and taxonomic classification.</title>
        <authorList>
            <person name="Goeker M."/>
        </authorList>
    </citation>
    <scope>NUCLEOTIDE SEQUENCE [LARGE SCALE GENOMIC DNA]</scope>
    <source>
        <strain evidence="3 4">DSM 21600</strain>
    </source>
</reference>
<feature type="chain" id="PRO_5046385700" evidence="2">
    <location>
        <begin position="20"/>
        <end position="157"/>
    </location>
</feature>
<gene>
    <name evidence="3" type="ORF">J2Z17_001815</name>
</gene>
<evidence type="ECO:0000313" key="4">
    <source>
        <dbReference type="Proteomes" id="UP000759443"/>
    </source>
</evidence>
<evidence type="ECO:0000256" key="2">
    <source>
        <dbReference type="SAM" id="SignalP"/>
    </source>
</evidence>
<evidence type="ECO:0000313" key="3">
    <source>
        <dbReference type="EMBL" id="MBP1850381.1"/>
    </source>
</evidence>
<name>A0ABS4DXF4_9HYPH</name>